<sequence length="36" mass="4262">MKLKLGSQLNVPYFCLLNQTIQWMPKRTTSRLLLLL</sequence>
<dbReference type="AlphaFoldDB" id="A0AAV0PQI2"/>
<protein>
    <submittedName>
        <fullName evidence="1">Uncharacterized protein</fullName>
    </submittedName>
</protein>
<reference evidence="1" key="1">
    <citation type="submission" date="2022-08" db="EMBL/GenBank/DDBJ databases">
        <authorList>
            <person name="Gutierrez-Valencia J."/>
        </authorList>
    </citation>
    <scope>NUCLEOTIDE SEQUENCE</scope>
</reference>
<keyword evidence="2" id="KW-1185">Reference proteome</keyword>
<dbReference type="EMBL" id="CAMGYJ010000009">
    <property type="protein sequence ID" value="CAI0473488.1"/>
    <property type="molecule type" value="Genomic_DNA"/>
</dbReference>
<dbReference type="Proteomes" id="UP001154282">
    <property type="component" value="Unassembled WGS sequence"/>
</dbReference>
<comment type="caution">
    <text evidence="1">The sequence shown here is derived from an EMBL/GenBank/DDBJ whole genome shotgun (WGS) entry which is preliminary data.</text>
</comment>
<evidence type="ECO:0000313" key="2">
    <source>
        <dbReference type="Proteomes" id="UP001154282"/>
    </source>
</evidence>
<accession>A0AAV0PQI2</accession>
<proteinExistence type="predicted"/>
<gene>
    <name evidence="1" type="ORF">LITE_LOCUS39662</name>
</gene>
<name>A0AAV0PQI2_9ROSI</name>
<organism evidence="1 2">
    <name type="scientific">Linum tenue</name>
    <dbReference type="NCBI Taxonomy" id="586396"/>
    <lineage>
        <taxon>Eukaryota</taxon>
        <taxon>Viridiplantae</taxon>
        <taxon>Streptophyta</taxon>
        <taxon>Embryophyta</taxon>
        <taxon>Tracheophyta</taxon>
        <taxon>Spermatophyta</taxon>
        <taxon>Magnoliopsida</taxon>
        <taxon>eudicotyledons</taxon>
        <taxon>Gunneridae</taxon>
        <taxon>Pentapetalae</taxon>
        <taxon>rosids</taxon>
        <taxon>fabids</taxon>
        <taxon>Malpighiales</taxon>
        <taxon>Linaceae</taxon>
        <taxon>Linum</taxon>
    </lineage>
</organism>
<evidence type="ECO:0000313" key="1">
    <source>
        <dbReference type="EMBL" id="CAI0473488.1"/>
    </source>
</evidence>